<evidence type="ECO:0000256" key="2">
    <source>
        <dbReference type="ARBA" id="ARBA00023134"/>
    </source>
</evidence>
<dbReference type="OrthoDB" id="8830751at2759"/>
<evidence type="ECO:0000256" key="1">
    <source>
        <dbReference type="ARBA" id="ARBA00022741"/>
    </source>
</evidence>
<dbReference type="Gene3D" id="3.40.50.300">
    <property type="entry name" value="P-loop containing nucleotide triphosphate hydrolases"/>
    <property type="match status" value="1"/>
</dbReference>
<dbReference type="Proteomes" id="UP001150538">
    <property type="component" value="Unassembled WGS sequence"/>
</dbReference>
<protein>
    <submittedName>
        <fullName evidence="3">Uncharacterized protein</fullName>
    </submittedName>
</protein>
<keyword evidence="2" id="KW-0342">GTP-binding</keyword>
<dbReference type="PROSITE" id="PS51421">
    <property type="entry name" value="RAS"/>
    <property type="match status" value="1"/>
</dbReference>
<dbReference type="InterPro" id="IPR027417">
    <property type="entry name" value="P-loop_NTPase"/>
</dbReference>
<organism evidence="3 4">
    <name type="scientific">Mycoemilia scoparia</name>
    <dbReference type="NCBI Taxonomy" id="417184"/>
    <lineage>
        <taxon>Eukaryota</taxon>
        <taxon>Fungi</taxon>
        <taxon>Fungi incertae sedis</taxon>
        <taxon>Zoopagomycota</taxon>
        <taxon>Kickxellomycotina</taxon>
        <taxon>Kickxellomycetes</taxon>
        <taxon>Kickxellales</taxon>
        <taxon>Kickxellaceae</taxon>
        <taxon>Mycoemilia</taxon>
    </lineage>
</organism>
<dbReference type="PROSITE" id="PS51419">
    <property type="entry name" value="RAB"/>
    <property type="match status" value="1"/>
</dbReference>
<evidence type="ECO:0000313" key="3">
    <source>
        <dbReference type="EMBL" id="KAJ1921164.1"/>
    </source>
</evidence>
<comment type="caution">
    <text evidence="3">The sequence shown here is derived from an EMBL/GenBank/DDBJ whole genome shotgun (WGS) entry which is preliminary data.</text>
</comment>
<dbReference type="PROSITE" id="PS51420">
    <property type="entry name" value="RHO"/>
    <property type="match status" value="1"/>
</dbReference>
<dbReference type="Pfam" id="PF00071">
    <property type="entry name" value="Ras"/>
    <property type="match status" value="1"/>
</dbReference>
<dbReference type="PANTHER" id="PTHR24072">
    <property type="entry name" value="RHO FAMILY GTPASE"/>
    <property type="match status" value="1"/>
</dbReference>
<dbReference type="NCBIfam" id="TIGR00231">
    <property type="entry name" value="small_GTP"/>
    <property type="match status" value="1"/>
</dbReference>
<reference evidence="3" key="1">
    <citation type="submission" date="2022-07" db="EMBL/GenBank/DDBJ databases">
        <title>Phylogenomic reconstructions and comparative analyses of Kickxellomycotina fungi.</title>
        <authorList>
            <person name="Reynolds N.K."/>
            <person name="Stajich J.E."/>
            <person name="Barry K."/>
            <person name="Grigoriev I.V."/>
            <person name="Crous P."/>
            <person name="Smith M.E."/>
        </authorList>
    </citation>
    <scope>NUCLEOTIDE SEQUENCE</scope>
    <source>
        <strain evidence="3">NBRC 100468</strain>
    </source>
</reference>
<keyword evidence="4" id="KW-1185">Reference proteome</keyword>
<dbReference type="InterPro" id="IPR001806">
    <property type="entry name" value="Small_GTPase"/>
</dbReference>
<evidence type="ECO:0000313" key="4">
    <source>
        <dbReference type="Proteomes" id="UP001150538"/>
    </source>
</evidence>
<dbReference type="GO" id="GO:0003924">
    <property type="term" value="F:GTPase activity"/>
    <property type="evidence" value="ECO:0007669"/>
    <property type="project" value="InterPro"/>
</dbReference>
<dbReference type="InterPro" id="IPR003578">
    <property type="entry name" value="Small_GTPase_Rho"/>
</dbReference>
<dbReference type="SMART" id="SM00174">
    <property type="entry name" value="RHO"/>
    <property type="match status" value="1"/>
</dbReference>
<dbReference type="GO" id="GO:0005525">
    <property type="term" value="F:GTP binding"/>
    <property type="evidence" value="ECO:0007669"/>
    <property type="project" value="UniProtKB-KW"/>
</dbReference>
<accession>A0A9W8DSK9</accession>
<dbReference type="SUPFAM" id="SSF52540">
    <property type="entry name" value="P-loop containing nucleoside triphosphate hydrolases"/>
    <property type="match status" value="1"/>
</dbReference>
<dbReference type="AlphaFoldDB" id="A0A9W8DSK9"/>
<sequence length="149" mass="16708">MNINNTDIELELWDTAGQEDYDRLRHLSYADAQAVIICFGIDSPDSLENVAEKWAPEVSLYAPGVPVVLAALKHDLRANEATIRELEKDGQRPTTPEMGEAMCRNIQAQKYIECSAKTVFRVREVFDATAKLAFAMQKKNDSKSCCIIL</sequence>
<proteinExistence type="predicted"/>
<dbReference type="InterPro" id="IPR005225">
    <property type="entry name" value="Small_GTP-bd"/>
</dbReference>
<name>A0A9W8DSK9_9FUNG</name>
<keyword evidence="1" id="KW-0547">Nucleotide-binding</keyword>
<dbReference type="PRINTS" id="PR00449">
    <property type="entry name" value="RASTRNSFRMNG"/>
</dbReference>
<dbReference type="EMBL" id="JANBPU010000006">
    <property type="protein sequence ID" value="KAJ1921164.1"/>
    <property type="molecule type" value="Genomic_DNA"/>
</dbReference>
<dbReference type="GO" id="GO:0007264">
    <property type="term" value="P:small GTPase-mediated signal transduction"/>
    <property type="evidence" value="ECO:0007669"/>
    <property type="project" value="InterPro"/>
</dbReference>
<gene>
    <name evidence="3" type="ORF">H4219_000762</name>
</gene>
<dbReference type="SMART" id="SM00175">
    <property type="entry name" value="RAB"/>
    <property type="match status" value="1"/>
</dbReference>
<dbReference type="SMART" id="SM00173">
    <property type="entry name" value="RAS"/>
    <property type="match status" value="1"/>
</dbReference>